<dbReference type="HOGENOM" id="CLU_079140_4_0_1"/>
<dbReference type="GO" id="GO:0005655">
    <property type="term" value="C:nucleolar ribonuclease P complex"/>
    <property type="evidence" value="ECO:0000318"/>
    <property type="project" value="GO_Central"/>
</dbReference>
<organism evidence="5 6">
    <name type="scientific">Trichoplax adhaerens</name>
    <name type="common">Trichoplax reptans</name>
    <dbReference type="NCBI Taxonomy" id="10228"/>
    <lineage>
        <taxon>Eukaryota</taxon>
        <taxon>Metazoa</taxon>
        <taxon>Placozoa</taxon>
        <taxon>Uniplacotomia</taxon>
        <taxon>Trichoplacea</taxon>
        <taxon>Trichoplacidae</taxon>
        <taxon>Trichoplax</taxon>
    </lineage>
</organism>
<dbReference type="GeneID" id="6759555"/>
<dbReference type="KEGG" id="tad:TRIADDRAFT_34045"/>
<dbReference type="AlphaFoldDB" id="B3SDM9"/>
<keyword evidence="6" id="KW-1185">Reference proteome</keyword>
<keyword evidence="2" id="KW-0479">Metal-binding</keyword>
<proteinExistence type="inferred from homology"/>
<dbReference type="Gene3D" id="6.20.50.20">
    <property type="match status" value="1"/>
</dbReference>
<dbReference type="PANTHER" id="PTHR14742:SF0">
    <property type="entry name" value="RIBONUCLEASE P PROTEIN SUBUNIT P21"/>
    <property type="match status" value="1"/>
</dbReference>
<keyword evidence="3" id="KW-0862">Zinc</keyword>
<dbReference type="Pfam" id="PF04032">
    <property type="entry name" value="Rpr2"/>
    <property type="match status" value="1"/>
</dbReference>
<dbReference type="RefSeq" id="XP_002118351.1">
    <property type="nucleotide sequence ID" value="XM_002118315.1"/>
</dbReference>
<comment type="similarity">
    <text evidence="4">Belongs to the eukaryotic/archaeal RNase P protein component 4 family.</text>
</comment>
<dbReference type="PhylomeDB" id="B3SDM9"/>
<evidence type="ECO:0000256" key="3">
    <source>
        <dbReference type="ARBA" id="ARBA00022833"/>
    </source>
</evidence>
<dbReference type="GO" id="GO:0046872">
    <property type="term" value="F:metal ion binding"/>
    <property type="evidence" value="ECO:0007669"/>
    <property type="project" value="UniProtKB-KW"/>
</dbReference>
<dbReference type="OMA" id="KRTICKC"/>
<name>B3SDM9_TRIAD</name>
<dbReference type="OrthoDB" id="128536at2759"/>
<dbReference type="InParanoid" id="B3SDM9"/>
<dbReference type="eggNOG" id="KOG4394">
    <property type="taxonomic scope" value="Eukaryota"/>
</dbReference>
<dbReference type="EMBL" id="DS985282">
    <property type="protein sequence ID" value="EDV19173.1"/>
    <property type="molecule type" value="Genomic_DNA"/>
</dbReference>
<evidence type="ECO:0000313" key="6">
    <source>
        <dbReference type="Proteomes" id="UP000009022"/>
    </source>
</evidence>
<reference evidence="5 6" key="1">
    <citation type="journal article" date="2008" name="Nature">
        <title>The Trichoplax genome and the nature of placozoans.</title>
        <authorList>
            <person name="Srivastava M."/>
            <person name="Begovic E."/>
            <person name="Chapman J."/>
            <person name="Putnam N.H."/>
            <person name="Hellsten U."/>
            <person name="Kawashima T."/>
            <person name="Kuo A."/>
            <person name="Mitros T."/>
            <person name="Salamov A."/>
            <person name="Carpenter M.L."/>
            <person name="Signorovitch A.Y."/>
            <person name="Moreno M.A."/>
            <person name="Kamm K."/>
            <person name="Grimwood J."/>
            <person name="Schmutz J."/>
            <person name="Shapiro H."/>
            <person name="Grigoriev I.V."/>
            <person name="Buss L.W."/>
            <person name="Schierwater B."/>
            <person name="Dellaporta S.L."/>
            <person name="Rokhsar D.S."/>
        </authorList>
    </citation>
    <scope>NUCLEOTIDE SEQUENCE [LARGE SCALE GENOMIC DNA]</scope>
    <source>
        <strain evidence="5 6">Grell-BS-1999</strain>
    </source>
</reference>
<dbReference type="InterPro" id="IPR007175">
    <property type="entry name" value="Rpr2/Snm1/Rpp21"/>
</dbReference>
<dbReference type="GO" id="GO:0008033">
    <property type="term" value="P:tRNA processing"/>
    <property type="evidence" value="ECO:0000318"/>
    <property type="project" value="GO_Central"/>
</dbReference>
<dbReference type="CTD" id="6759555"/>
<protein>
    <submittedName>
        <fullName evidence="5">Uncharacterized protein</fullName>
    </submittedName>
</protein>
<dbReference type="STRING" id="10228.B3SDM9"/>
<accession>B3SDM9</accession>
<evidence type="ECO:0000256" key="2">
    <source>
        <dbReference type="ARBA" id="ARBA00022723"/>
    </source>
</evidence>
<keyword evidence="1" id="KW-0819">tRNA processing</keyword>
<dbReference type="Proteomes" id="UP000009022">
    <property type="component" value="Unassembled WGS sequence"/>
</dbReference>
<sequence>MAATTKQLNIPNKEISHRINFMYQAAHTALTCGKSQEEANQLCRIYVRSLRKIAKKLVLRLDPNIKRTLCKKCDLLLIPGITSTIRHSSKREKHVILKCKDCATTKRFLSRSTNVLFTENPKVVVS</sequence>
<evidence type="ECO:0000256" key="4">
    <source>
        <dbReference type="ARBA" id="ARBA00038402"/>
    </source>
</evidence>
<evidence type="ECO:0000256" key="1">
    <source>
        <dbReference type="ARBA" id="ARBA00022694"/>
    </source>
</evidence>
<dbReference type="PANTHER" id="PTHR14742">
    <property type="entry name" value="RIBONUCLEASE P SUBUNIT P21"/>
    <property type="match status" value="1"/>
</dbReference>
<gene>
    <name evidence="5" type="ORF">TRIADDRAFT_34045</name>
</gene>
<evidence type="ECO:0000313" key="5">
    <source>
        <dbReference type="EMBL" id="EDV19173.1"/>
    </source>
</evidence>